<dbReference type="EMBL" id="AYZQ01000007">
    <property type="protein sequence ID" value="KRM71153.1"/>
    <property type="molecule type" value="Genomic_DNA"/>
</dbReference>
<gene>
    <name evidence="2" type="ORF">FC34_GL001904</name>
</gene>
<dbReference type="SUPFAM" id="SSF56300">
    <property type="entry name" value="Metallo-dependent phosphatases"/>
    <property type="match status" value="1"/>
</dbReference>
<evidence type="ECO:0000313" key="2">
    <source>
        <dbReference type="EMBL" id="KRM71153.1"/>
    </source>
</evidence>
<dbReference type="InterPro" id="IPR004843">
    <property type="entry name" value="Calcineurin-like_PHP"/>
</dbReference>
<sequence length="275" mass="31357">MKIGISVDNHFDVNHEDGQERLKQQAAYLVAHDYQYYLNAGDTYNDFGKTLAYFQSLQRELGSAVTVRFLAGNHDLVNGISYAEAQSDLDLLYFHEKSLAIPGTNAVLVGNNGWYDYSLSELGTSKTDAEYAQWKRAFWIDRGIDQPVSDRERMQRVLTTTEAALNANAGRQVVYITHFVPDRSFLVYGIDRPYWQMATALMGSQALGDLLGRHAVSQVAFGHLHFRDRPRLLNGGVYYHQPLGYGNKRLFEWKSHDWLTEWQNTLVTVNIPAEK</sequence>
<dbReference type="InterPro" id="IPR022302">
    <property type="entry name" value="Phosphoesterase_putative"/>
</dbReference>
<dbReference type="CDD" id="cd00838">
    <property type="entry name" value="MPP_superfamily"/>
    <property type="match status" value="1"/>
</dbReference>
<keyword evidence="3" id="KW-1185">Reference proteome</keyword>
<accession>A0A0R2AUQ9</accession>
<comment type="caution">
    <text evidence="2">The sequence shown here is derived from an EMBL/GenBank/DDBJ whole genome shotgun (WGS) entry which is preliminary data.</text>
</comment>
<reference evidence="2 3" key="1">
    <citation type="journal article" date="2015" name="Genome Announc.">
        <title>Expanding the biotechnology potential of lactobacilli through comparative genomics of 213 strains and associated genera.</title>
        <authorList>
            <person name="Sun Z."/>
            <person name="Harris H.M."/>
            <person name="McCann A."/>
            <person name="Guo C."/>
            <person name="Argimon S."/>
            <person name="Zhang W."/>
            <person name="Yang X."/>
            <person name="Jeffery I.B."/>
            <person name="Cooney J.C."/>
            <person name="Kagawa T.F."/>
            <person name="Liu W."/>
            <person name="Song Y."/>
            <person name="Salvetti E."/>
            <person name="Wrobel A."/>
            <person name="Rasinkangas P."/>
            <person name="Parkhill J."/>
            <person name="Rea M.C."/>
            <person name="O'Sullivan O."/>
            <person name="Ritari J."/>
            <person name="Douillard F.P."/>
            <person name="Paul Ross R."/>
            <person name="Yang R."/>
            <person name="Briner A.E."/>
            <person name="Felis G.E."/>
            <person name="de Vos W.M."/>
            <person name="Barrangou R."/>
            <person name="Klaenhammer T.R."/>
            <person name="Caufield P.W."/>
            <person name="Cui Y."/>
            <person name="Zhang H."/>
            <person name="O'Toole P.W."/>
        </authorList>
    </citation>
    <scope>NUCLEOTIDE SEQUENCE [LARGE SCALE GENOMIC DNA]</scope>
    <source>
        <strain evidence="2 3">DSM 23927</strain>
    </source>
</reference>
<name>A0A0R2AUQ9_9LACO</name>
<dbReference type="Pfam" id="PF00149">
    <property type="entry name" value="Metallophos"/>
    <property type="match status" value="1"/>
</dbReference>
<proteinExistence type="predicted"/>
<organism evidence="2 3">
    <name type="scientific">Lacticaseibacillus brantae DSM 23927</name>
    <dbReference type="NCBI Taxonomy" id="1423727"/>
    <lineage>
        <taxon>Bacteria</taxon>
        <taxon>Bacillati</taxon>
        <taxon>Bacillota</taxon>
        <taxon>Bacilli</taxon>
        <taxon>Lactobacillales</taxon>
        <taxon>Lactobacillaceae</taxon>
        <taxon>Lacticaseibacillus</taxon>
    </lineage>
</organism>
<dbReference type="GO" id="GO:0016787">
    <property type="term" value="F:hydrolase activity"/>
    <property type="evidence" value="ECO:0007669"/>
    <property type="project" value="UniProtKB-KW"/>
</dbReference>
<keyword evidence="2" id="KW-0378">Hydrolase</keyword>
<dbReference type="STRING" id="1423727.FC34_GL001904"/>
<dbReference type="InterPro" id="IPR029052">
    <property type="entry name" value="Metallo-depent_PP-like"/>
</dbReference>
<dbReference type="Gene3D" id="3.60.21.10">
    <property type="match status" value="1"/>
</dbReference>
<evidence type="ECO:0000259" key="1">
    <source>
        <dbReference type="Pfam" id="PF00149"/>
    </source>
</evidence>
<feature type="domain" description="Calcineurin-like phosphoesterase" evidence="1">
    <location>
        <begin position="8"/>
        <end position="225"/>
    </location>
</feature>
<protein>
    <submittedName>
        <fullName evidence="2">Phosphohydrolase</fullName>
    </submittedName>
</protein>
<dbReference type="Proteomes" id="UP000051672">
    <property type="component" value="Unassembled WGS sequence"/>
</dbReference>
<evidence type="ECO:0000313" key="3">
    <source>
        <dbReference type="Proteomes" id="UP000051672"/>
    </source>
</evidence>
<dbReference type="NCBIfam" id="TIGR03729">
    <property type="entry name" value="acc_ester"/>
    <property type="match status" value="1"/>
</dbReference>
<dbReference type="PATRIC" id="fig|1423727.3.peg.1928"/>
<dbReference type="AlphaFoldDB" id="A0A0R2AUQ9"/>